<dbReference type="GO" id="GO:0043161">
    <property type="term" value="P:proteasome-mediated ubiquitin-dependent protein catabolic process"/>
    <property type="evidence" value="ECO:0007669"/>
    <property type="project" value="TreeGrafter"/>
</dbReference>
<evidence type="ECO:0000256" key="11">
    <source>
        <dbReference type="ARBA" id="ARBA00022786"/>
    </source>
</evidence>
<evidence type="ECO:0000256" key="4">
    <source>
        <dbReference type="ARBA" id="ARBA00012251"/>
    </source>
</evidence>
<dbReference type="CDD" id="cd20358">
    <property type="entry name" value="Rcat_RBR_HOIL1"/>
    <property type="match status" value="1"/>
</dbReference>
<feature type="compositionally biased region" description="Polar residues" evidence="15">
    <location>
        <begin position="126"/>
        <end position="135"/>
    </location>
</feature>
<evidence type="ECO:0000259" key="16">
    <source>
        <dbReference type="PROSITE" id="PS50053"/>
    </source>
</evidence>
<dbReference type="PROSITE" id="PS50089">
    <property type="entry name" value="ZF_RING_2"/>
    <property type="match status" value="1"/>
</dbReference>
<evidence type="ECO:0000256" key="7">
    <source>
        <dbReference type="ARBA" id="ARBA00022679"/>
    </source>
</evidence>
<evidence type="ECO:0000256" key="15">
    <source>
        <dbReference type="SAM" id="MobiDB-lite"/>
    </source>
</evidence>
<dbReference type="PROSITE" id="PS00518">
    <property type="entry name" value="ZF_RING_1"/>
    <property type="match status" value="1"/>
</dbReference>
<dbReference type="CDD" id="cd16633">
    <property type="entry name" value="mRING-HC-C3HC3D_RBR_HOIL1"/>
    <property type="match status" value="1"/>
</dbReference>
<dbReference type="Gene3D" id="1.20.120.1750">
    <property type="match status" value="1"/>
</dbReference>
<keyword evidence="14" id="KW-0175">Coiled coil</keyword>
<sequence length="750" mass="83399">MNTPTREEILLVLRGSFCESFDESLGKWKGPFTPAKFQILQSENDFMLRISTDIDKQSDPLVFVSCRKISSVKKLTEVLLQINLRGTPISVAFCIQFTVAKDQNHFFLILKNAAEELKSRAYDRGMSNQQPNSPGSAAKPKPTDQLEDPLYCDRIGPSSPQHPLLPPLPPRSPRYKTETSRAPMATMVATHFAGVSSGSESPVKGAEMDALIANLQRQVAAGDSAGACETITILAQKKTKLSMSVDEIGDLPGIRSKFKLEVHVEDIQSSGAKIKLSDVTPNMTIGYLKKLVFTQYNFPVEVQCWIIGRRIIRDFETLMACRINSSTPVFLYLISAEKAGITQQQAQMSRQAMMAQPMQMGMMRQVPAPIPPRDAHPILAATANPGLSLPSRSSQREPTRDMPVFSAVPPIPQPLLAPRKPTAEQVGWHCPACTLINPPTVPGCRVCMEGRPASYQVPAPDSYIMDPEEKAKQDELLRNERLIEEMERKQKLDAELNRDTNYQALLMADTPGLIPNAEEFECLICYSEVPAGEGVLLRECLHTFCKDCLQGHISHNREPVIMCPYNDGTYTCPEALLEREIKALASPEEFAHYLQRGLTVAESQDPNSFHCKTPDCAGFCFYDDNINFFQCPICGKENCLTCKAIHQGLNCKEYQDDLQRRAANDKAALMTKMMLEKMISSGEAMKCPQCSIIMVKKEGCDWIMCSMCKLEVCWVTKGPRWGPAGNGDTTGGCKCRLNAKRCHPKCQNCH</sequence>
<evidence type="ECO:0000313" key="20">
    <source>
        <dbReference type="Proteomes" id="UP000887568"/>
    </source>
</evidence>
<dbReference type="OMA" id="ANTHIFK"/>
<dbReference type="PROSITE" id="PS51873">
    <property type="entry name" value="TRIAD"/>
    <property type="match status" value="1"/>
</dbReference>
<keyword evidence="6" id="KW-0597">Phosphoprotein</keyword>
<evidence type="ECO:0000256" key="1">
    <source>
        <dbReference type="ARBA" id="ARBA00001798"/>
    </source>
</evidence>
<dbReference type="InterPro" id="IPR013083">
    <property type="entry name" value="Znf_RING/FYVE/PHD"/>
</dbReference>
<comment type="catalytic activity">
    <reaction evidence="1">
        <text>[E2 ubiquitin-conjugating enzyme]-S-ubiquitinyl-L-cysteine + [acceptor protein]-L-lysine = [E2 ubiquitin-conjugating enzyme]-L-cysteine + [acceptor protein]-N(6)-ubiquitinyl-L-lysine.</text>
        <dbReference type="EC" id="2.3.2.31"/>
    </reaction>
</comment>
<dbReference type="InterPro" id="IPR001841">
    <property type="entry name" value="Znf_RING"/>
</dbReference>
<organism evidence="19 20">
    <name type="scientific">Patiria miniata</name>
    <name type="common">Bat star</name>
    <name type="synonym">Asterina miniata</name>
    <dbReference type="NCBI Taxonomy" id="46514"/>
    <lineage>
        <taxon>Eukaryota</taxon>
        <taxon>Metazoa</taxon>
        <taxon>Echinodermata</taxon>
        <taxon>Eleutherozoa</taxon>
        <taxon>Asterozoa</taxon>
        <taxon>Asteroidea</taxon>
        <taxon>Valvatacea</taxon>
        <taxon>Valvatida</taxon>
        <taxon>Asterinidae</taxon>
        <taxon>Patiria</taxon>
    </lineage>
</organism>
<dbReference type="Proteomes" id="UP000887568">
    <property type="component" value="Unplaced"/>
</dbReference>
<evidence type="ECO:0000313" key="19">
    <source>
        <dbReference type="EnsemblMetazoa" id="XP_038067618.1"/>
    </source>
</evidence>
<keyword evidence="12" id="KW-0862">Zinc</keyword>
<accession>A0A914AVA8</accession>
<protein>
    <recommendedName>
        <fullName evidence="5">RanBP-type and C3HC4-type zinc finger-containing protein 1</fullName>
        <ecNumber evidence="4">2.3.2.31</ecNumber>
    </recommendedName>
</protein>
<dbReference type="CDD" id="cd20345">
    <property type="entry name" value="BRcat_RBR_HOIL1"/>
    <property type="match status" value="1"/>
</dbReference>
<evidence type="ECO:0000256" key="14">
    <source>
        <dbReference type="SAM" id="Coils"/>
    </source>
</evidence>
<dbReference type="PANTHER" id="PTHR22770:SF13">
    <property type="entry name" value="RING-TYPE DOMAIN-CONTAINING PROTEIN"/>
    <property type="match status" value="1"/>
</dbReference>
<dbReference type="RefSeq" id="XP_038067619.1">
    <property type="nucleotide sequence ID" value="XM_038211691.1"/>
</dbReference>
<dbReference type="InterPro" id="IPR029071">
    <property type="entry name" value="Ubiquitin-like_domsf"/>
</dbReference>
<dbReference type="PROSITE" id="PS50053">
    <property type="entry name" value="UBIQUITIN_2"/>
    <property type="match status" value="1"/>
</dbReference>
<evidence type="ECO:0000256" key="9">
    <source>
        <dbReference type="ARBA" id="ARBA00022737"/>
    </source>
</evidence>
<dbReference type="AlphaFoldDB" id="A0A914AVA8"/>
<dbReference type="PANTHER" id="PTHR22770">
    <property type="entry name" value="UBIQUITIN CONJUGATING ENZYME 7 INTERACTING PROTEIN-RELATED"/>
    <property type="match status" value="1"/>
</dbReference>
<feature type="region of interest" description="Disordered" evidence="15">
    <location>
        <begin position="383"/>
        <end position="410"/>
    </location>
</feature>
<evidence type="ECO:0000256" key="3">
    <source>
        <dbReference type="ARBA" id="ARBA00008278"/>
    </source>
</evidence>
<reference evidence="19" key="1">
    <citation type="submission" date="2022-11" db="UniProtKB">
        <authorList>
            <consortium name="EnsemblMetazoa"/>
        </authorList>
    </citation>
    <scope>IDENTIFICATION</scope>
</reference>
<keyword evidence="10 13" id="KW-0863">Zinc-finger</keyword>
<dbReference type="GeneID" id="119737376"/>
<proteinExistence type="inferred from homology"/>
<keyword evidence="20" id="KW-1185">Reference proteome</keyword>
<dbReference type="InterPro" id="IPR000626">
    <property type="entry name" value="Ubiquitin-like_dom"/>
</dbReference>
<evidence type="ECO:0000256" key="13">
    <source>
        <dbReference type="PROSITE-ProRule" id="PRU00175"/>
    </source>
</evidence>
<evidence type="ECO:0000256" key="2">
    <source>
        <dbReference type="ARBA" id="ARBA00004906"/>
    </source>
</evidence>
<dbReference type="FunFam" id="3.30.40.10:FF:000137">
    <property type="entry name" value="RanBP-type and C3HC4-type zinc finger-containing protein 1"/>
    <property type="match status" value="1"/>
</dbReference>
<dbReference type="InterPro" id="IPR001876">
    <property type="entry name" value="Znf_RanBP2"/>
</dbReference>
<dbReference type="EC" id="2.3.2.31" evidence="4"/>
<evidence type="ECO:0000259" key="17">
    <source>
        <dbReference type="PROSITE" id="PS50089"/>
    </source>
</evidence>
<comment type="pathway">
    <text evidence="2">Protein modification; protein ubiquitination.</text>
</comment>
<evidence type="ECO:0000256" key="10">
    <source>
        <dbReference type="ARBA" id="ARBA00022771"/>
    </source>
</evidence>
<name>A0A914AVA8_PATMI</name>
<evidence type="ECO:0000256" key="8">
    <source>
        <dbReference type="ARBA" id="ARBA00022723"/>
    </source>
</evidence>
<dbReference type="InterPro" id="IPR047559">
    <property type="entry name" value="HOIL1_RBR_mRING-HC-C3HC3D"/>
</dbReference>
<dbReference type="InterPro" id="IPR047557">
    <property type="entry name" value="Rcat_RBR_HOIL1"/>
</dbReference>
<dbReference type="InterPro" id="IPR017907">
    <property type="entry name" value="Znf_RING_CS"/>
</dbReference>
<dbReference type="GO" id="GO:0061630">
    <property type="term" value="F:ubiquitin protein ligase activity"/>
    <property type="evidence" value="ECO:0007669"/>
    <property type="project" value="UniProtKB-EC"/>
</dbReference>
<feature type="domain" description="RING-type" evidence="18">
    <location>
        <begin position="518"/>
        <end position="746"/>
    </location>
</feature>
<dbReference type="InterPro" id="IPR047558">
    <property type="entry name" value="BRcat_RBR_HOIL1"/>
</dbReference>
<dbReference type="GO" id="GO:0097039">
    <property type="term" value="P:protein linear polyubiquitination"/>
    <property type="evidence" value="ECO:0007669"/>
    <property type="project" value="TreeGrafter"/>
</dbReference>
<keyword evidence="11" id="KW-0833">Ubl conjugation pathway</keyword>
<dbReference type="Pfam" id="PF13639">
    <property type="entry name" value="zf-RING_2"/>
    <property type="match status" value="1"/>
</dbReference>
<keyword evidence="9" id="KW-0677">Repeat</keyword>
<dbReference type="FunFam" id="1.20.120.1750:FF:000026">
    <property type="entry name" value="RANBP2-type and C3HC4-type zinc finger containing 1"/>
    <property type="match status" value="1"/>
</dbReference>
<comment type="similarity">
    <text evidence="3">Belongs to the RBR family.</text>
</comment>
<feature type="coiled-coil region" evidence="14">
    <location>
        <begin position="469"/>
        <end position="499"/>
    </location>
</feature>
<dbReference type="OrthoDB" id="261960at2759"/>
<dbReference type="InterPro" id="IPR044066">
    <property type="entry name" value="TRIAD_supradom"/>
</dbReference>
<dbReference type="EnsemblMetazoa" id="XM_038211691.1">
    <property type="protein sequence ID" value="XP_038067619.1"/>
    <property type="gene ID" value="LOC119737376"/>
</dbReference>
<dbReference type="GO" id="GO:0071797">
    <property type="term" value="C:LUBAC complex"/>
    <property type="evidence" value="ECO:0007669"/>
    <property type="project" value="TreeGrafter"/>
</dbReference>
<feature type="region of interest" description="Disordered" evidence="15">
    <location>
        <begin position="124"/>
        <end position="180"/>
    </location>
</feature>
<feature type="domain" description="RING-type" evidence="17">
    <location>
        <begin position="522"/>
        <end position="567"/>
    </location>
</feature>
<evidence type="ECO:0000256" key="6">
    <source>
        <dbReference type="ARBA" id="ARBA00022553"/>
    </source>
</evidence>
<dbReference type="Gene3D" id="3.10.20.90">
    <property type="entry name" value="Phosphatidylinositol 3-kinase Catalytic Subunit, Chain A, domain 1"/>
    <property type="match status" value="1"/>
</dbReference>
<dbReference type="PROSITE" id="PS01358">
    <property type="entry name" value="ZF_RANBP2_1"/>
    <property type="match status" value="1"/>
</dbReference>
<dbReference type="InterPro" id="IPR051628">
    <property type="entry name" value="LUBAC_E3_Ligases"/>
</dbReference>
<evidence type="ECO:0000256" key="12">
    <source>
        <dbReference type="ARBA" id="ARBA00022833"/>
    </source>
</evidence>
<dbReference type="SUPFAM" id="SSF90209">
    <property type="entry name" value="Ran binding protein zinc finger-like"/>
    <property type="match status" value="1"/>
</dbReference>
<dbReference type="RefSeq" id="XP_038067618.1">
    <property type="nucleotide sequence ID" value="XM_038211690.1"/>
</dbReference>
<dbReference type="Gene3D" id="3.30.40.10">
    <property type="entry name" value="Zinc/RING finger domain, C3HC4 (zinc finger)"/>
    <property type="match status" value="1"/>
</dbReference>
<evidence type="ECO:0000259" key="18">
    <source>
        <dbReference type="PROSITE" id="PS51873"/>
    </source>
</evidence>
<dbReference type="InterPro" id="IPR036443">
    <property type="entry name" value="Znf_RanBP2_sf"/>
</dbReference>
<feature type="compositionally biased region" description="Pro residues" evidence="15">
    <location>
        <begin position="163"/>
        <end position="172"/>
    </location>
</feature>
<dbReference type="SUPFAM" id="SSF54236">
    <property type="entry name" value="Ubiquitin-like"/>
    <property type="match status" value="1"/>
</dbReference>
<dbReference type="GO" id="GO:0043130">
    <property type="term" value="F:ubiquitin binding"/>
    <property type="evidence" value="ECO:0007669"/>
    <property type="project" value="TreeGrafter"/>
</dbReference>
<dbReference type="EnsemblMetazoa" id="XM_038211690.1">
    <property type="protein sequence ID" value="XP_038067618.1"/>
    <property type="gene ID" value="LOC119737376"/>
</dbReference>
<keyword evidence="7" id="KW-0808">Transferase</keyword>
<feature type="domain" description="Ubiquitin-like" evidence="16">
    <location>
        <begin position="260"/>
        <end position="333"/>
    </location>
</feature>
<dbReference type="GO" id="GO:0009893">
    <property type="term" value="P:positive regulation of metabolic process"/>
    <property type="evidence" value="ECO:0007669"/>
    <property type="project" value="UniProtKB-ARBA"/>
</dbReference>
<dbReference type="GO" id="GO:0008270">
    <property type="term" value="F:zinc ion binding"/>
    <property type="evidence" value="ECO:0007669"/>
    <property type="project" value="UniProtKB-KW"/>
</dbReference>
<keyword evidence="8" id="KW-0479">Metal-binding</keyword>
<evidence type="ECO:0000256" key="5">
    <source>
        <dbReference type="ARBA" id="ARBA00017887"/>
    </source>
</evidence>
<dbReference type="Gene3D" id="2.30.30.380">
    <property type="entry name" value="Zn-finger domain of Sec23/24"/>
    <property type="match status" value="1"/>
</dbReference>
<dbReference type="SUPFAM" id="SSF57850">
    <property type="entry name" value="RING/U-box"/>
    <property type="match status" value="3"/>
</dbReference>